<dbReference type="Gene3D" id="2.40.50.100">
    <property type="match status" value="1"/>
</dbReference>
<dbReference type="Gene3D" id="2.40.30.170">
    <property type="match status" value="1"/>
</dbReference>
<organism evidence="8 9">
    <name type="scientific">Alloalcanivorax balearicus MACL04</name>
    <dbReference type="NCBI Taxonomy" id="1177182"/>
    <lineage>
        <taxon>Bacteria</taxon>
        <taxon>Pseudomonadati</taxon>
        <taxon>Pseudomonadota</taxon>
        <taxon>Gammaproteobacteria</taxon>
        <taxon>Oceanospirillales</taxon>
        <taxon>Alcanivoracaceae</taxon>
        <taxon>Alloalcanivorax</taxon>
    </lineage>
</organism>
<evidence type="ECO:0000256" key="2">
    <source>
        <dbReference type="ARBA" id="ARBA00022692"/>
    </source>
</evidence>
<reference evidence="8" key="1">
    <citation type="submission" date="2012-09" db="EMBL/GenBank/DDBJ databases">
        <title>Genome Sequence of alkane-degrading Bacterium Alcanivorax balearicus MACL04.</title>
        <authorList>
            <person name="Lai Q."/>
            <person name="Shao Z."/>
        </authorList>
    </citation>
    <scope>NUCLEOTIDE SEQUENCE</scope>
    <source>
        <strain evidence="8">MACL04</strain>
    </source>
</reference>
<keyword evidence="9" id="KW-1185">Reference proteome</keyword>
<dbReference type="InterPro" id="IPR050393">
    <property type="entry name" value="MFP_Efflux_Pump"/>
</dbReference>
<dbReference type="InterPro" id="IPR006143">
    <property type="entry name" value="RND_pump_MFP"/>
</dbReference>
<dbReference type="EMBL" id="ARXS01000041">
    <property type="protein sequence ID" value="MCU5784814.1"/>
    <property type="molecule type" value="Genomic_DNA"/>
</dbReference>
<dbReference type="RefSeq" id="WP_262462625.1">
    <property type="nucleotide sequence ID" value="NZ_ARXS01000041.1"/>
</dbReference>
<protein>
    <submittedName>
        <fullName evidence="8">Secretion protein HlyD family protein</fullName>
    </submittedName>
</protein>
<comment type="similarity">
    <text evidence="1">Belongs to the membrane fusion protein (MFP) (TC 8.A.1) family.</text>
</comment>
<feature type="domain" description="Multidrug resistance protein MdtA-like barrel-sandwich hybrid" evidence="6">
    <location>
        <begin position="49"/>
        <end position="187"/>
    </location>
</feature>
<sequence length="295" mass="32469">MASNKDGGRWRAYLFTALLVAAAAVAVWYLWRHYFEDVWTRDARVRAVVVSVAPDVSGAIQSLKVVDNQYVEEGETLLLVDPRRYQLALDQARAEVAHRRQELNLLSREASRRRSLGRAISQEEREEADNKAALARTDLQASEAALARAELDLARSEVKAPVAGFVTHLLAHTGDYAQVGQPVVTLVDDQSFWVEAYLKETQVHQIRVGDAARIHLLGAGKALTGKVTGIGRGIANSNAVTADKGLPSVAPTFEWVRLAQRIPVRVEFDEIPETLLLSAGMTASVQVLPEKTQTR</sequence>
<dbReference type="InterPro" id="IPR058634">
    <property type="entry name" value="AaeA-lik-b-barrel"/>
</dbReference>
<name>A0ABT2R4X8_9GAMM</name>
<keyword evidence="4 5" id="KW-0472">Membrane</keyword>
<evidence type="ECO:0000259" key="7">
    <source>
        <dbReference type="Pfam" id="PF25963"/>
    </source>
</evidence>
<dbReference type="InterPro" id="IPR058625">
    <property type="entry name" value="MdtA-like_BSH"/>
</dbReference>
<dbReference type="Proteomes" id="UP001064106">
    <property type="component" value="Unassembled WGS sequence"/>
</dbReference>
<proteinExistence type="inferred from homology"/>
<dbReference type="Pfam" id="PF25963">
    <property type="entry name" value="Beta-barrel_AAEA"/>
    <property type="match status" value="1"/>
</dbReference>
<keyword evidence="2 5" id="KW-0812">Transmembrane</keyword>
<comment type="caution">
    <text evidence="8">The sequence shown here is derived from an EMBL/GenBank/DDBJ whole genome shotgun (WGS) entry which is preliminary data.</text>
</comment>
<evidence type="ECO:0000256" key="4">
    <source>
        <dbReference type="ARBA" id="ARBA00023136"/>
    </source>
</evidence>
<feature type="domain" description="p-hydroxybenzoic acid efflux pump subunit AaeA-like beta-barrel" evidence="7">
    <location>
        <begin position="191"/>
        <end position="287"/>
    </location>
</feature>
<evidence type="ECO:0000313" key="8">
    <source>
        <dbReference type="EMBL" id="MCU5784814.1"/>
    </source>
</evidence>
<dbReference type="SUPFAM" id="SSF111369">
    <property type="entry name" value="HlyD-like secretion proteins"/>
    <property type="match status" value="1"/>
</dbReference>
<dbReference type="PANTHER" id="PTHR30367:SF1">
    <property type="entry name" value="MULTIDRUG RESISTANCE PROTEIN MDTN"/>
    <property type="match status" value="1"/>
</dbReference>
<evidence type="ECO:0000256" key="3">
    <source>
        <dbReference type="ARBA" id="ARBA00022989"/>
    </source>
</evidence>
<gene>
    <name evidence="8" type="ORF">MA04_04114</name>
</gene>
<dbReference type="PANTHER" id="PTHR30367">
    <property type="entry name" value="P-HYDROXYBENZOIC ACID EFFLUX PUMP SUBUNIT AAEA-RELATED"/>
    <property type="match status" value="1"/>
</dbReference>
<keyword evidence="3 5" id="KW-1133">Transmembrane helix</keyword>
<evidence type="ECO:0000259" key="6">
    <source>
        <dbReference type="Pfam" id="PF25917"/>
    </source>
</evidence>
<feature type="transmembrane region" description="Helical" evidence="5">
    <location>
        <begin position="12"/>
        <end position="31"/>
    </location>
</feature>
<evidence type="ECO:0000256" key="1">
    <source>
        <dbReference type="ARBA" id="ARBA00009477"/>
    </source>
</evidence>
<evidence type="ECO:0000256" key="5">
    <source>
        <dbReference type="SAM" id="Phobius"/>
    </source>
</evidence>
<dbReference type="NCBIfam" id="TIGR01730">
    <property type="entry name" value="RND_mfp"/>
    <property type="match status" value="1"/>
</dbReference>
<evidence type="ECO:0000313" key="9">
    <source>
        <dbReference type="Proteomes" id="UP001064106"/>
    </source>
</evidence>
<accession>A0ABT2R4X8</accession>
<dbReference type="Pfam" id="PF25917">
    <property type="entry name" value="BSH_RND"/>
    <property type="match status" value="1"/>
</dbReference>